<keyword evidence="3 6" id="KW-0812">Transmembrane</keyword>
<dbReference type="PANTHER" id="PTHR48041:SF91">
    <property type="entry name" value="ABC TRANSPORTER G FAMILY MEMBER 28"/>
    <property type="match status" value="1"/>
</dbReference>
<evidence type="ECO:0000313" key="9">
    <source>
        <dbReference type="Proteomes" id="UP000799778"/>
    </source>
</evidence>
<feature type="transmembrane region" description="Helical" evidence="6">
    <location>
        <begin position="379"/>
        <end position="399"/>
    </location>
</feature>
<dbReference type="AlphaFoldDB" id="A0A6A5XKC7"/>
<dbReference type="GO" id="GO:0016887">
    <property type="term" value="F:ATP hydrolysis activity"/>
    <property type="evidence" value="ECO:0007669"/>
    <property type="project" value="InterPro"/>
</dbReference>
<dbReference type="InterPro" id="IPR013525">
    <property type="entry name" value="ABC2_TM"/>
</dbReference>
<dbReference type="Pfam" id="PF01061">
    <property type="entry name" value="ABC2_membrane"/>
    <property type="match status" value="1"/>
</dbReference>
<dbReference type="GeneID" id="54290743"/>
<evidence type="ECO:0000259" key="7">
    <source>
        <dbReference type="PROSITE" id="PS50893"/>
    </source>
</evidence>
<dbReference type="InterPro" id="IPR050352">
    <property type="entry name" value="ABCG_transporters"/>
</dbReference>
<keyword evidence="9" id="KW-1185">Reference proteome</keyword>
<sequence>MSKWSRDNLQGLTFEYSDLSYTIPRGNVEVLHSMSGIIQQETLHAIMGASGAGKCKFSPVFGGITANLSSYMKSSDILKTTSRKNYIGYVAQNDALLPELTVRETMMHSACVRLPRLLSDAQRSRHVDRIIRCLGWEHVQHNIIGDFESHGLSGGEYKRASIGVELAAAPLALFLDEPTSGLDSTSALTLIRLLRKLTRAGMTIVVILHQPRKEIFNCLDSLTLLHQGRQMYQGSRDNVRSHFERLGHDFAGASNTADLILDIISSEQKTLTSTNEEAKGEESTNDEFRATSRWTRCNNDVSNSGTKFLPLCRASWITQFWLCLVRSLKQQQRRASSFYLEIGVGGIAGLIIGLSLYSYKGQHMQGIYLSPFERLSSSANPNTPAMIGLMVCMAIGLAASPSGVKTFGEENILQCKEASSGHSQSAYYLGKVVSTFPRLAISALHFTSFYTILATPRMTYWENFSIIVLYFYTIYGLASCCSFIVSRQDGPLMAVILCLIVSVLGGYGPSLYVVKQWHLEWLWRMFPGTWASEAYVDRTFRRSAYLYNINGAAQATGFSLGRYHLDISMILFWGRSIES</sequence>
<gene>
    <name evidence="8" type="ORF">BU24DRAFT_484507</name>
</gene>
<evidence type="ECO:0000256" key="4">
    <source>
        <dbReference type="ARBA" id="ARBA00022989"/>
    </source>
</evidence>
<evidence type="ECO:0000313" key="8">
    <source>
        <dbReference type="EMBL" id="KAF2012754.1"/>
    </source>
</evidence>
<dbReference type="SUPFAM" id="SSF52540">
    <property type="entry name" value="P-loop containing nucleoside triphosphate hydrolases"/>
    <property type="match status" value="1"/>
</dbReference>
<feature type="transmembrane region" description="Helical" evidence="6">
    <location>
        <begin position="467"/>
        <end position="486"/>
    </location>
</feature>
<keyword evidence="2" id="KW-0813">Transport</keyword>
<dbReference type="Pfam" id="PF00005">
    <property type="entry name" value="ABC_tran"/>
    <property type="match status" value="1"/>
</dbReference>
<feature type="transmembrane region" description="Helical" evidence="6">
    <location>
        <begin position="338"/>
        <end position="359"/>
    </location>
</feature>
<organism evidence="8 9">
    <name type="scientific">Aaosphaeria arxii CBS 175.79</name>
    <dbReference type="NCBI Taxonomy" id="1450172"/>
    <lineage>
        <taxon>Eukaryota</taxon>
        <taxon>Fungi</taxon>
        <taxon>Dikarya</taxon>
        <taxon>Ascomycota</taxon>
        <taxon>Pezizomycotina</taxon>
        <taxon>Dothideomycetes</taxon>
        <taxon>Pleosporomycetidae</taxon>
        <taxon>Pleosporales</taxon>
        <taxon>Pleosporales incertae sedis</taxon>
        <taxon>Aaosphaeria</taxon>
    </lineage>
</organism>
<evidence type="ECO:0000256" key="3">
    <source>
        <dbReference type="ARBA" id="ARBA00022692"/>
    </source>
</evidence>
<reference evidence="8" key="1">
    <citation type="journal article" date="2020" name="Stud. Mycol.">
        <title>101 Dothideomycetes genomes: a test case for predicting lifestyles and emergence of pathogens.</title>
        <authorList>
            <person name="Haridas S."/>
            <person name="Albert R."/>
            <person name="Binder M."/>
            <person name="Bloem J."/>
            <person name="Labutti K."/>
            <person name="Salamov A."/>
            <person name="Andreopoulos B."/>
            <person name="Baker S."/>
            <person name="Barry K."/>
            <person name="Bills G."/>
            <person name="Bluhm B."/>
            <person name="Cannon C."/>
            <person name="Castanera R."/>
            <person name="Culley D."/>
            <person name="Daum C."/>
            <person name="Ezra D."/>
            <person name="Gonzalez J."/>
            <person name="Henrissat B."/>
            <person name="Kuo A."/>
            <person name="Liang C."/>
            <person name="Lipzen A."/>
            <person name="Lutzoni F."/>
            <person name="Magnuson J."/>
            <person name="Mondo S."/>
            <person name="Nolan M."/>
            <person name="Ohm R."/>
            <person name="Pangilinan J."/>
            <person name="Park H.-J."/>
            <person name="Ramirez L."/>
            <person name="Alfaro M."/>
            <person name="Sun H."/>
            <person name="Tritt A."/>
            <person name="Yoshinaga Y."/>
            <person name="Zwiers L.-H."/>
            <person name="Turgeon B."/>
            <person name="Goodwin S."/>
            <person name="Spatafora J."/>
            <person name="Crous P."/>
            <person name="Grigoriev I."/>
        </authorList>
    </citation>
    <scope>NUCLEOTIDE SEQUENCE</scope>
    <source>
        <strain evidence="8">CBS 175.79</strain>
    </source>
</reference>
<dbReference type="EMBL" id="ML978072">
    <property type="protein sequence ID" value="KAF2012754.1"/>
    <property type="molecule type" value="Genomic_DNA"/>
</dbReference>
<evidence type="ECO:0000256" key="1">
    <source>
        <dbReference type="ARBA" id="ARBA00004141"/>
    </source>
</evidence>
<dbReference type="GO" id="GO:0140359">
    <property type="term" value="F:ABC-type transporter activity"/>
    <property type="evidence" value="ECO:0007669"/>
    <property type="project" value="InterPro"/>
</dbReference>
<dbReference type="RefSeq" id="XP_033381093.1">
    <property type="nucleotide sequence ID" value="XM_033533346.1"/>
</dbReference>
<proteinExistence type="predicted"/>
<name>A0A6A5XKC7_9PLEO</name>
<evidence type="ECO:0000256" key="5">
    <source>
        <dbReference type="ARBA" id="ARBA00023136"/>
    </source>
</evidence>
<dbReference type="PROSITE" id="PS50893">
    <property type="entry name" value="ABC_TRANSPORTER_2"/>
    <property type="match status" value="1"/>
</dbReference>
<dbReference type="OrthoDB" id="66620at2759"/>
<dbReference type="GO" id="GO:0005524">
    <property type="term" value="F:ATP binding"/>
    <property type="evidence" value="ECO:0007669"/>
    <property type="project" value="InterPro"/>
</dbReference>
<protein>
    <submittedName>
        <fullName evidence="8">Putative ABC transporter</fullName>
    </submittedName>
</protein>
<dbReference type="InterPro" id="IPR003439">
    <property type="entry name" value="ABC_transporter-like_ATP-bd"/>
</dbReference>
<feature type="domain" description="ABC transporter" evidence="7">
    <location>
        <begin position="14"/>
        <end position="252"/>
    </location>
</feature>
<dbReference type="Proteomes" id="UP000799778">
    <property type="component" value="Unassembled WGS sequence"/>
</dbReference>
<evidence type="ECO:0000256" key="2">
    <source>
        <dbReference type="ARBA" id="ARBA00022448"/>
    </source>
</evidence>
<dbReference type="GO" id="GO:0016020">
    <property type="term" value="C:membrane"/>
    <property type="evidence" value="ECO:0007669"/>
    <property type="project" value="UniProtKB-SubCell"/>
</dbReference>
<keyword evidence="4 6" id="KW-1133">Transmembrane helix</keyword>
<comment type="subcellular location">
    <subcellularLocation>
        <location evidence="1">Membrane</location>
        <topology evidence="1">Multi-pass membrane protein</topology>
    </subcellularLocation>
</comment>
<keyword evidence="5 6" id="KW-0472">Membrane</keyword>
<dbReference type="InterPro" id="IPR027417">
    <property type="entry name" value="P-loop_NTPase"/>
</dbReference>
<dbReference type="Gene3D" id="3.40.50.300">
    <property type="entry name" value="P-loop containing nucleotide triphosphate hydrolases"/>
    <property type="match status" value="1"/>
</dbReference>
<feature type="transmembrane region" description="Helical" evidence="6">
    <location>
        <begin position="492"/>
        <end position="514"/>
    </location>
</feature>
<accession>A0A6A5XKC7</accession>
<dbReference type="PANTHER" id="PTHR48041">
    <property type="entry name" value="ABC TRANSPORTER G FAMILY MEMBER 28"/>
    <property type="match status" value="1"/>
</dbReference>
<evidence type="ECO:0000256" key="6">
    <source>
        <dbReference type="SAM" id="Phobius"/>
    </source>
</evidence>